<name>A0A2T7NW81_POMCA</name>
<gene>
    <name evidence="2" type="ORF">C0Q70_13073</name>
</gene>
<dbReference type="EMBL" id="PZQS01000008">
    <property type="protein sequence ID" value="PVD25417.1"/>
    <property type="molecule type" value="Genomic_DNA"/>
</dbReference>
<evidence type="ECO:0000313" key="2">
    <source>
        <dbReference type="EMBL" id="PVD25417.1"/>
    </source>
</evidence>
<keyword evidence="1" id="KW-0175">Coiled coil</keyword>
<evidence type="ECO:0000256" key="1">
    <source>
        <dbReference type="SAM" id="Coils"/>
    </source>
</evidence>
<feature type="coiled-coil region" evidence="1">
    <location>
        <begin position="55"/>
        <end position="93"/>
    </location>
</feature>
<comment type="caution">
    <text evidence="2">The sequence shown here is derived from an EMBL/GenBank/DDBJ whole genome shotgun (WGS) entry which is preliminary data.</text>
</comment>
<protein>
    <submittedName>
        <fullName evidence="2">Uncharacterized protein</fullName>
    </submittedName>
</protein>
<dbReference type="Proteomes" id="UP000245119">
    <property type="component" value="Linkage Group LG8"/>
</dbReference>
<accession>A0A2T7NW81</accession>
<sequence>MASTGDQSSCTESVVHLCAPVTCVYLCAPVTCVQQEVRLAEYAAQSQRLIHDIRMARTSEQSQRAIQQLEKLHADVQDVVQQVLQQNNKLRQRTHKQTRLLKMQDKSLKSWRSLCQN</sequence>
<evidence type="ECO:0000313" key="3">
    <source>
        <dbReference type="Proteomes" id="UP000245119"/>
    </source>
</evidence>
<keyword evidence="3" id="KW-1185">Reference proteome</keyword>
<organism evidence="2 3">
    <name type="scientific">Pomacea canaliculata</name>
    <name type="common">Golden apple snail</name>
    <dbReference type="NCBI Taxonomy" id="400727"/>
    <lineage>
        <taxon>Eukaryota</taxon>
        <taxon>Metazoa</taxon>
        <taxon>Spiralia</taxon>
        <taxon>Lophotrochozoa</taxon>
        <taxon>Mollusca</taxon>
        <taxon>Gastropoda</taxon>
        <taxon>Caenogastropoda</taxon>
        <taxon>Architaenioglossa</taxon>
        <taxon>Ampullarioidea</taxon>
        <taxon>Ampullariidae</taxon>
        <taxon>Pomacea</taxon>
    </lineage>
</organism>
<dbReference type="AlphaFoldDB" id="A0A2T7NW81"/>
<reference evidence="2 3" key="1">
    <citation type="submission" date="2018-04" db="EMBL/GenBank/DDBJ databases">
        <title>The genome of golden apple snail Pomacea canaliculata provides insight into stress tolerance and invasive adaptation.</title>
        <authorList>
            <person name="Liu C."/>
            <person name="Liu B."/>
            <person name="Ren Y."/>
            <person name="Zhang Y."/>
            <person name="Wang H."/>
            <person name="Li S."/>
            <person name="Jiang F."/>
            <person name="Yin L."/>
            <person name="Zhang G."/>
            <person name="Qian W."/>
            <person name="Fan W."/>
        </authorList>
    </citation>
    <scope>NUCLEOTIDE SEQUENCE [LARGE SCALE GENOMIC DNA]</scope>
    <source>
        <strain evidence="2">SZHN2017</strain>
        <tissue evidence="2">Muscle</tissue>
    </source>
</reference>
<proteinExistence type="predicted"/>